<dbReference type="Proteomes" id="UP000805193">
    <property type="component" value="Unassembled WGS sequence"/>
</dbReference>
<keyword evidence="2" id="KW-1185">Reference proteome</keyword>
<sequence length="332" mass="36686">MEGNLVVFAGVFVILVAVLGILGNLLTIVALARSQRFRNASAAFIVSLSAADLCFCAFNLPFAASRFLNGLWLHGETLCCLVAAGRYFNVGISLLSITAITVNRYVLIVRPGSYERLYNRRNIGLTIGATWLVPLVVLLPTLAGVWGRFGLDQRGLNCSIVAVGGRSAKAFLFVVAFLVPCLAIVFCYFRIFWTARQSRLQLESHGDAAKRRQDEWRLTRMVLIIFCSFVACYLPITIVKVADADSRHPNVHLVSYLLLYLSACMNPLIYGATNRQYRQAYRALLVDCLPATASQDSDDQQQQTTPSSRTLVSTIGSPTPPQQPMQHFGTQR</sequence>
<accession>A0AC60P4E5</accession>
<evidence type="ECO:0000313" key="1">
    <source>
        <dbReference type="EMBL" id="KAG0414201.1"/>
    </source>
</evidence>
<name>A0AC60P4E5_IXOPE</name>
<evidence type="ECO:0000313" key="2">
    <source>
        <dbReference type="Proteomes" id="UP000805193"/>
    </source>
</evidence>
<dbReference type="EMBL" id="JABSTQ010011193">
    <property type="protein sequence ID" value="KAG0414201.1"/>
    <property type="molecule type" value="Genomic_DNA"/>
</dbReference>
<proteinExistence type="predicted"/>
<reference evidence="1 2" key="1">
    <citation type="journal article" date="2020" name="Cell">
        <title>Large-Scale Comparative Analyses of Tick Genomes Elucidate Their Genetic Diversity and Vector Capacities.</title>
        <authorList>
            <consortium name="Tick Genome and Microbiome Consortium (TIGMIC)"/>
            <person name="Jia N."/>
            <person name="Wang J."/>
            <person name="Shi W."/>
            <person name="Du L."/>
            <person name="Sun Y."/>
            <person name="Zhan W."/>
            <person name="Jiang J.F."/>
            <person name="Wang Q."/>
            <person name="Zhang B."/>
            <person name="Ji P."/>
            <person name="Bell-Sakyi L."/>
            <person name="Cui X.M."/>
            <person name="Yuan T.T."/>
            <person name="Jiang B.G."/>
            <person name="Yang W.F."/>
            <person name="Lam T.T."/>
            <person name="Chang Q.C."/>
            <person name="Ding S.J."/>
            <person name="Wang X.J."/>
            <person name="Zhu J.G."/>
            <person name="Ruan X.D."/>
            <person name="Zhao L."/>
            <person name="Wei J.T."/>
            <person name="Ye R.Z."/>
            <person name="Que T.C."/>
            <person name="Du C.H."/>
            <person name="Zhou Y.H."/>
            <person name="Cheng J.X."/>
            <person name="Dai P.F."/>
            <person name="Guo W.B."/>
            <person name="Han X.H."/>
            <person name="Huang E.J."/>
            <person name="Li L.F."/>
            <person name="Wei W."/>
            <person name="Gao Y.C."/>
            <person name="Liu J.Z."/>
            <person name="Shao H.Z."/>
            <person name="Wang X."/>
            <person name="Wang C.C."/>
            <person name="Yang T.C."/>
            <person name="Huo Q.B."/>
            <person name="Li W."/>
            <person name="Chen H.Y."/>
            <person name="Chen S.E."/>
            <person name="Zhou L.G."/>
            <person name="Ni X.B."/>
            <person name="Tian J.H."/>
            <person name="Sheng Y."/>
            <person name="Liu T."/>
            <person name="Pan Y.S."/>
            <person name="Xia L.Y."/>
            <person name="Li J."/>
            <person name="Zhao F."/>
            <person name="Cao W.C."/>
        </authorList>
    </citation>
    <scope>NUCLEOTIDE SEQUENCE [LARGE SCALE GENOMIC DNA]</scope>
    <source>
        <strain evidence="1">Iper-2018</strain>
    </source>
</reference>
<organism evidence="1 2">
    <name type="scientific">Ixodes persulcatus</name>
    <name type="common">Taiga tick</name>
    <dbReference type="NCBI Taxonomy" id="34615"/>
    <lineage>
        <taxon>Eukaryota</taxon>
        <taxon>Metazoa</taxon>
        <taxon>Ecdysozoa</taxon>
        <taxon>Arthropoda</taxon>
        <taxon>Chelicerata</taxon>
        <taxon>Arachnida</taxon>
        <taxon>Acari</taxon>
        <taxon>Parasitiformes</taxon>
        <taxon>Ixodida</taxon>
        <taxon>Ixodoidea</taxon>
        <taxon>Ixodidae</taxon>
        <taxon>Ixodinae</taxon>
        <taxon>Ixodes</taxon>
    </lineage>
</organism>
<gene>
    <name evidence="1" type="ORF">HPB47_008629</name>
</gene>
<comment type="caution">
    <text evidence="1">The sequence shown here is derived from an EMBL/GenBank/DDBJ whole genome shotgun (WGS) entry which is preliminary data.</text>
</comment>
<protein>
    <submittedName>
        <fullName evidence="1">Uncharacterized protein</fullName>
    </submittedName>
</protein>